<name>A0AAE3SHP8_9BACT</name>
<keyword evidence="3" id="KW-1185">Reference proteome</keyword>
<gene>
    <name evidence="2" type="ORF">OM075_23690</name>
</gene>
<dbReference type="InterPro" id="IPR025970">
    <property type="entry name" value="SusE"/>
</dbReference>
<organism evidence="2 3">
    <name type="scientific">Plebeiibacterium sediminum</name>
    <dbReference type="NCBI Taxonomy" id="2992112"/>
    <lineage>
        <taxon>Bacteria</taxon>
        <taxon>Pseudomonadati</taxon>
        <taxon>Bacteroidota</taxon>
        <taxon>Bacteroidia</taxon>
        <taxon>Marinilabiliales</taxon>
        <taxon>Marinilabiliaceae</taxon>
        <taxon>Plebeiibacterium</taxon>
    </lineage>
</organism>
<evidence type="ECO:0000313" key="2">
    <source>
        <dbReference type="EMBL" id="MCW3789482.1"/>
    </source>
</evidence>
<evidence type="ECO:0000259" key="1">
    <source>
        <dbReference type="Pfam" id="PF14292"/>
    </source>
</evidence>
<reference evidence="2" key="1">
    <citation type="submission" date="2022-10" db="EMBL/GenBank/DDBJ databases">
        <authorList>
            <person name="Yu W.X."/>
        </authorList>
    </citation>
    <scope>NUCLEOTIDE SEQUENCE</scope>
    <source>
        <strain evidence="2">AAT</strain>
    </source>
</reference>
<dbReference type="RefSeq" id="WP_301193033.1">
    <property type="nucleotide sequence ID" value="NZ_JAPDPJ010000115.1"/>
</dbReference>
<dbReference type="EMBL" id="JAPDPJ010000115">
    <property type="protein sequence ID" value="MCW3789482.1"/>
    <property type="molecule type" value="Genomic_DNA"/>
</dbReference>
<comment type="caution">
    <text evidence="2">The sequence shown here is derived from an EMBL/GenBank/DDBJ whole genome shotgun (WGS) entry which is preliminary data.</text>
</comment>
<evidence type="ECO:0000313" key="3">
    <source>
        <dbReference type="Proteomes" id="UP001209229"/>
    </source>
</evidence>
<dbReference type="AlphaFoldDB" id="A0AAE3SHP8"/>
<proteinExistence type="predicted"/>
<dbReference type="Pfam" id="PF14292">
    <property type="entry name" value="SusE"/>
    <property type="match status" value="1"/>
</dbReference>
<feature type="domain" description="SusE outer membrane protein" evidence="1">
    <location>
        <begin position="22"/>
        <end position="127"/>
    </location>
</feature>
<accession>A0AAE3SHP8</accession>
<dbReference type="Proteomes" id="UP001209229">
    <property type="component" value="Unassembled WGS sequence"/>
</dbReference>
<dbReference type="PROSITE" id="PS51257">
    <property type="entry name" value="PROKAR_LIPOPROTEIN"/>
    <property type="match status" value="1"/>
</dbReference>
<sequence length="384" mass="43661">MKKNIFFALIALITLFTSCEEDNDFKDVTVTAVKNLYEPVNDKYVVLQSVSNVYFEWEKAYAEDNSVVYYEILFDTQDGDFSDPIYVASSDNRGLSTGATMTTKVLNNIAALAGAGTGEEITLKWAVRSNRGLNFVLSEETRSLTVVRLISIESLQAGELLYITGEGSEDGQQFKKVEEGSSTIFEMYTQLEADKPYHFYSDLAGNQRVFAVTNEGDKFNEVTNSTVPDVTVSEGGVYRIRLDFETASVTFEKIDKLEIRISWTSALAEFTYAGKGVWKLMDYNVQLTSTSWGFDERYKIVFTIDGQNEEWGQFGPFYDNRPDIDRPGYRDMKVTGTGQWEGDHFKFPEQLCDGDNLNRYTCDVTIYMTADIENYTHDFDNIRE</sequence>
<protein>
    <submittedName>
        <fullName evidence="2">SusE domain-containing protein</fullName>
    </submittedName>
</protein>